<dbReference type="InterPro" id="IPR011050">
    <property type="entry name" value="Pectin_lyase_fold/virulence"/>
</dbReference>
<dbReference type="InterPro" id="IPR012332">
    <property type="entry name" value="Autotransporter_pectin_lyase_C"/>
</dbReference>
<gene>
    <name evidence="3" type="ORF">BN112_2963</name>
</gene>
<dbReference type="SUPFAM" id="SSF103515">
    <property type="entry name" value="Autotransporter"/>
    <property type="match status" value="1"/>
</dbReference>
<evidence type="ECO:0000256" key="1">
    <source>
        <dbReference type="ARBA" id="ARBA00022729"/>
    </source>
</evidence>
<dbReference type="InterPro" id="IPR006315">
    <property type="entry name" value="OM_autotransptr_brl_dom"/>
</dbReference>
<dbReference type="KEGG" id="bbh:BN112_2963"/>
<evidence type="ECO:0000259" key="2">
    <source>
        <dbReference type="PROSITE" id="PS51208"/>
    </source>
</evidence>
<dbReference type="Pfam" id="PF18883">
    <property type="entry name" value="AC_1"/>
    <property type="match status" value="1"/>
</dbReference>
<evidence type="ECO:0000313" key="3">
    <source>
        <dbReference type="EMBL" id="CCJ54880.1"/>
    </source>
</evidence>
<name>A0A0C6P922_BORBO</name>
<dbReference type="NCBIfam" id="TIGR01414">
    <property type="entry name" value="autotrans_barl"/>
    <property type="match status" value="1"/>
</dbReference>
<dbReference type="NCBIfam" id="TIGR02601">
    <property type="entry name" value="autotrns_rpt"/>
    <property type="match status" value="16"/>
</dbReference>
<dbReference type="SMART" id="SM00869">
    <property type="entry name" value="Autotransporter"/>
    <property type="match status" value="1"/>
</dbReference>
<dbReference type="RefSeq" id="WP_015064628.1">
    <property type="nucleotide sequence ID" value="NC_019382.1"/>
</dbReference>
<dbReference type="PROSITE" id="PS51208">
    <property type="entry name" value="AUTOTRANSPORTER"/>
    <property type="match status" value="1"/>
</dbReference>
<dbReference type="InterPro" id="IPR005546">
    <property type="entry name" value="Autotransporte_beta"/>
</dbReference>
<protein>
    <submittedName>
        <fullName evidence="3">Autotransporter</fullName>
    </submittedName>
</protein>
<dbReference type="EMBL" id="HE965806">
    <property type="protein sequence ID" value="CCJ54880.1"/>
    <property type="molecule type" value="Genomic_DNA"/>
</dbReference>
<reference evidence="3 4" key="1">
    <citation type="journal article" date="2012" name="BMC Genomics">
        <title>Comparative genomics of the classical Bordetella subspecies: the evolution and exchange of virulence-associated diversity amongst closely related pathogens.</title>
        <authorList>
            <person name="Park J."/>
            <person name="Zhang Y."/>
            <person name="Buboltz A.M."/>
            <person name="Zhang X."/>
            <person name="Schuster S.C."/>
            <person name="Ahuja U."/>
            <person name="Liu M."/>
            <person name="Miller J.F."/>
            <person name="Sebaihia M."/>
            <person name="Bentley S.D."/>
            <person name="Parkhill J."/>
            <person name="Harvill E.T."/>
        </authorList>
    </citation>
    <scope>NUCLEOTIDE SEQUENCE [LARGE SCALE GENOMIC DNA]</scope>
    <source>
        <strain evidence="3 4">253</strain>
    </source>
</reference>
<sequence>MPQRSQPFNSCTGHSGVRGHGVAPTVLVLALGFHGTAAWANCQTAGSAVTCDASSPNPYTGTVGSGASSGNLTITVGPGARIESGNAHAISVGTGNTISLDGNAQVSNSVTTGGPGNYNAGLNTIEFEHSNTLMIGADARVAAEGTDPAAHAIAFTGRSNAVTNYGTVSSASGAAIWNQFEDDYVNNTIHNYGVIETTANGGDAVVIGSATGNGASGRGMTLYNYAGGRIVGNVVLGEGDDTVRLEAGSTLTGSLDGGAAGTDVLYLEGTSGSGELTQDISNFNEINKIVNGSTWTLAGSLGANSSGKATVVNAYNGELIVTGDNSAATAGSMMTVWAGARLQVNTTSAMAAIQSNGSGVAAFSQQTDGTYAGVLSGSGNFAKEGAGSLTLTGVNTYTGTLQLKEGKVIVSAAENLGGANSMLEFDGGTLNTTSDMTSVRRASIAAGGGTFEVAGGTTLNWTGRVTGNGTLVKEGAGTLALSGFNAHGGTVVNAGTVQISSDYGLGNGALTLNNSRLASTADIYTEAAATVNGNGTFDTANGTTLQWMGDIGGAGALVKTGAGTLLLGGDSLYAGGTVVNAGTVQVFKDASLGGGALTLNNASLASLGSFSTARAATLTGNGTFDTATGTTLGWTGDIGGAGALVKTGQGTLVLGGDNQYGGGTTVNAGAVQVARDANLGAAAGTVALNDARLASTGTFSTARAATLTGNGTFDTATGTTLEWTGDIGGAGALVKTGQGTLVLGGDNQYGGGTTVNAGAVQVARDANLGVAAGTVALNGGTLAASASFSSARGVTIGAGNGAMSVASGASLDWQGLIGGTGALAKEGAGTLVLGNDNQYAGGTVVNAGTVQVARDANLGAAAGAVTLDGGTLAASAGFTSARGVTIGAGNGAMSVASGASLDWQGLIGGTGALIKEGAGTLVLGNDNQYGGGTTVNGGTVQVARDANLGAAAGAVTLDGGTLAASAGFTSARGVTIGAGNGAMSVASGASLDWQGLIGGTGALIKEGAGTLVLGNDNQYAAGTVVNAGTVQVARDANLGAAAGTVALNDARLASTGTFSTARAATLTGNGTFDTATGTTLGWTGDIGGAGALVKTGQGTLVLGGDNQYGGGTTVNAGAVQVARDANLGAAAGAVALNDARLASTGTFSTARAATLTGNGTFDTADGTALGWTGDIGGAGALVKTGQGTLVLGGDNQYGGGTTVNAGTVQVARDANLGAAAGAVTLDGGTLAASAGFTSARGVTIGAGNGAMSVASGASLDWQGLIGGTGALAKEGAGTLVLGNDNQYAGGTVVNAGTVQVARDANLGAAAGAVTLDGGTLAASAGFTSARGVTIGAGNGAMSVASGASLDWQGLIGGTGALIKEGAGTLVLGNDNQYGGGTTVNGGTVQVARDANLGAAAGTVALNDARLASTGTFSTARAATLTGNGTFDTATGTTLGWSGDIGGAGALVKTGQGTLVLGGDNQYAGGTTVNAGAVQVARDANLGAAAGAVALNDARLASTGTFSTARAATLTGNGTFDTADGTTLGWTGDIGGAGALVKTGQGTLVLDGDNQYGGGTTVNAGTVQVSRDANLGAAAGAVALNDARLASTGTFSTARAATLTGNGTFDTADGTALGWTGDIGGAGALVKEGLGTLVLDGDNQYGGGTTVNAGTVQVARDANLGAAGGAVRLQGATLASTGSFASARALTLGAAGGTFATLGATTLGWDAAIDGAGGLTKTGAGDLVLSQANTYAGPTLIKEGRLAVNGSIASPVTIDPGGVLGGTGRVLGAVANSGTVAPGNSIGTLTIVGNYAGTGGRLEMEAQLGGDASPADRLVIDGGAATGRTDVVVINQGGLGGQTDQGIPLVVARNGATTTADAFSLASPVAAGAYEYKLLRGTPDGTAANAQNWYLRSGLLVPPAEVPGGGPGGAPEPEFIPFYRPEVALYAGAPMLMRAVGLQALGTYHERTGEQGLMTRDDPDPVRRGAWTRAFGRTFERSGSGDVDPRFDGHVAGLQAGVDLYARRSDQGHADLAGVFGGYANARGHMDGFARGETGAYAGKPDLNAYYIGGYWTHIGPSGWYVDAVLAGTRYEQKAKSSNDLRTEAKGWGVTASVEAGYPVPIGEKWHIEPQAQLVYQRLTVSNGEDDVSSVSYRTPDSVTARLGARLSGQYAYNTTQLRPFMEVSLLRDFAGTDTVTFSGIDRIDSRYQATAVDLTAGLVAQVRKDVGLWGQVGYGKSIGGGDGSDRGWAASLGLRIEY</sequence>
<dbReference type="Gene3D" id="2.160.20.20">
    <property type="match status" value="5"/>
</dbReference>
<dbReference type="Pfam" id="PF12951">
    <property type="entry name" value="PATR"/>
    <property type="match status" value="16"/>
</dbReference>
<dbReference type="InterPro" id="IPR013425">
    <property type="entry name" value="Autotrns_rpt"/>
</dbReference>
<dbReference type="InterPro" id="IPR036709">
    <property type="entry name" value="Autotransporte_beta_dom_sf"/>
</dbReference>
<evidence type="ECO:0000313" key="4">
    <source>
        <dbReference type="Proteomes" id="UP000007564"/>
    </source>
</evidence>
<feature type="domain" description="Autotransporter" evidence="2">
    <location>
        <begin position="1962"/>
        <end position="2242"/>
    </location>
</feature>
<accession>A0A0C6P922</accession>
<organism evidence="3 4">
    <name type="scientific">Bordetella bronchiseptica 253</name>
    <dbReference type="NCBI Taxonomy" id="568707"/>
    <lineage>
        <taxon>Bacteria</taxon>
        <taxon>Pseudomonadati</taxon>
        <taxon>Pseudomonadota</taxon>
        <taxon>Betaproteobacteria</taxon>
        <taxon>Burkholderiales</taxon>
        <taxon>Alcaligenaceae</taxon>
        <taxon>Bordetella</taxon>
    </lineage>
</organism>
<dbReference type="Proteomes" id="UP000007564">
    <property type="component" value="Chromosome"/>
</dbReference>
<dbReference type="InterPro" id="IPR051551">
    <property type="entry name" value="Autotransporter_adhesion"/>
</dbReference>
<dbReference type="CDD" id="cd01344">
    <property type="entry name" value="PL2_Passenger_AT"/>
    <property type="match status" value="1"/>
</dbReference>
<keyword evidence="1" id="KW-0732">Signal</keyword>
<dbReference type="PANTHER" id="PTHR35037:SF3">
    <property type="entry name" value="C-TERMINAL REGION OF AIDA-LIKE PROTEIN"/>
    <property type="match status" value="1"/>
</dbReference>
<dbReference type="Gene3D" id="2.40.128.130">
    <property type="entry name" value="Autotransporter beta-domain"/>
    <property type="match status" value="1"/>
</dbReference>
<dbReference type="InterPro" id="IPR043990">
    <property type="entry name" value="AC_1"/>
</dbReference>
<dbReference type="PANTHER" id="PTHR35037">
    <property type="entry name" value="C-TERMINAL REGION OF AIDA-LIKE PROTEIN"/>
    <property type="match status" value="1"/>
</dbReference>
<dbReference type="GO" id="GO:0019867">
    <property type="term" value="C:outer membrane"/>
    <property type="evidence" value="ECO:0007669"/>
    <property type="project" value="InterPro"/>
</dbReference>
<dbReference type="OrthoDB" id="8613300at2"/>
<dbReference type="HOGENOM" id="CLU_000821_0_0_4"/>
<dbReference type="SUPFAM" id="SSF51126">
    <property type="entry name" value="Pectin lyase-like"/>
    <property type="match status" value="4"/>
</dbReference>
<proteinExistence type="predicted"/>